<evidence type="ECO:0000313" key="2">
    <source>
        <dbReference type="EMBL" id="MBA1373117.1"/>
    </source>
</evidence>
<dbReference type="InterPro" id="IPR050789">
    <property type="entry name" value="Diverse_Enzym_Activities"/>
</dbReference>
<feature type="domain" description="Beta-lactamase-related" evidence="1">
    <location>
        <begin position="70"/>
        <end position="357"/>
    </location>
</feature>
<dbReference type="Pfam" id="PF00144">
    <property type="entry name" value="Beta-lactamase"/>
    <property type="match status" value="1"/>
</dbReference>
<keyword evidence="2" id="KW-0378">Hydrolase</keyword>
<proteinExistence type="predicted"/>
<protein>
    <submittedName>
        <fullName evidence="2">Serine hydrolase</fullName>
    </submittedName>
</protein>
<keyword evidence="3" id="KW-1185">Reference proteome</keyword>
<dbReference type="Proteomes" id="UP000589292">
    <property type="component" value="Unassembled WGS sequence"/>
</dbReference>
<dbReference type="InterPro" id="IPR001466">
    <property type="entry name" value="Beta-lactam-related"/>
</dbReference>
<organism evidence="2 3">
    <name type="scientific">Sphingomonas ursincola</name>
    <dbReference type="NCBI Taxonomy" id="56361"/>
    <lineage>
        <taxon>Bacteria</taxon>
        <taxon>Pseudomonadati</taxon>
        <taxon>Pseudomonadota</taxon>
        <taxon>Alphaproteobacteria</taxon>
        <taxon>Sphingomonadales</taxon>
        <taxon>Sphingomonadaceae</taxon>
        <taxon>Sphingomonas</taxon>
    </lineage>
</organism>
<dbReference type="PANTHER" id="PTHR43283:SF7">
    <property type="entry name" value="BETA-LACTAMASE-RELATED DOMAIN-CONTAINING PROTEIN"/>
    <property type="match status" value="1"/>
</dbReference>
<comment type="caution">
    <text evidence="2">The sequence shown here is derived from an EMBL/GenBank/DDBJ whole genome shotgun (WGS) entry which is preliminary data.</text>
</comment>
<dbReference type="Gene3D" id="3.40.710.10">
    <property type="entry name" value="DD-peptidase/beta-lactamase superfamily"/>
    <property type="match status" value="1"/>
</dbReference>
<dbReference type="InterPro" id="IPR012338">
    <property type="entry name" value="Beta-lactam/transpept-like"/>
</dbReference>
<reference evidence="2 3" key="1">
    <citation type="journal article" date="1994" name="Int. J. Syst. Bacteriol.">
        <title>Phylogenetic positions of novel aerobic, bacteriochlorophyll a-containing bacteria and description of Roseococcus thiosulfatophilus gen. nov., sp. nov., Erythromicrobium ramosum gen. nov., sp. nov., and Erythrobacter litoralis sp. nov.</title>
        <authorList>
            <person name="Yurkov V."/>
            <person name="Stackebrandt E."/>
            <person name="Holmes A."/>
            <person name="Fuerst J.A."/>
            <person name="Hugenholtz P."/>
            <person name="Golecki J."/>
            <person name="Gad'on N."/>
            <person name="Gorlenko V.M."/>
            <person name="Kompantseva E.I."/>
            <person name="Drews G."/>
        </authorList>
    </citation>
    <scope>NUCLEOTIDE SEQUENCE [LARGE SCALE GENOMIC DNA]</scope>
    <source>
        <strain evidence="2 3">KR-99</strain>
    </source>
</reference>
<sequence>MEAGMKHRILLALAATGLLGATAFGLYGIEGRAADSGETMIVDVPGVPTAALNAEIDKLFNEDEFAETRALVIMRGGEIVAERYAPGYDRGTRFISWSMAKSVTAVLVGLMVADGRLALDAPAPVPDWQRPGDPRGAITLRHLLHMSSGLQHSEAGDPPYDSDEVRMLFLDGRDNMVRYAEGQPLEAEPGSKFEYSTNTSVILSDIITRQLTDSKDPDVRRRAMLEYMRGRLIEPLGMASMVPEFDASGTLIGGSIIQANARDWAKFGEFLRNKGSIAGNQFLTRGWVDFMLTSSPNDPAYGGHIWLNKPRAAGLKKVLYPDLLPGDVFAAQGHLGQFVIVSPSQKLTLVRLGKTQDDVLDPVKEQLGRILALFPRD</sequence>
<dbReference type="AlphaFoldDB" id="A0A7V8U747"/>
<dbReference type="EMBL" id="VDES01000001">
    <property type="protein sequence ID" value="MBA1373117.1"/>
    <property type="molecule type" value="Genomic_DNA"/>
</dbReference>
<dbReference type="SUPFAM" id="SSF56601">
    <property type="entry name" value="beta-lactamase/transpeptidase-like"/>
    <property type="match status" value="1"/>
</dbReference>
<dbReference type="PANTHER" id="PTHR43283">
    <property type="entry name" value="BETA-LACTAMASE-RELATED"/>
    <property type="match status" value="1"/>
</dbReference>
<accession>A0A7V8U747</accession>
<name>A0A7V8U747_9SPHN</name>
<evidence type="ECO:0000313" key="3">
    <source>
        <dbReference type="Proteomes" id="UP000589292"/>
    </source>
</evidence>
<dbReference type="GO" id="GO:0016787">
    <property type="term" value="F:hydrolase activity"/>
    <property type="evidence" value="ECO:0007669"/>
    <property type="project" value="UniProtKB-KW"/>
</dbReference>
<evidence type="ECO:0000259" key="1">
    <source>
        <dbReference type="Pfam" id="PF00144"/>
    </source>
</evidence>
<gene>
    <name evidence="2" type="ORF">FG486_02100</name>
</gene>